<dbReference type="eggNOG" id="COG3266">
    <property type="taxonomic scope" value="Bacteria"/>
</dbReference>
<dbReference type="RefSeq" id="WP_006104239.1">
    <property type="nucleotide sequence ID" value="NZ_DS989863.1"/>
</dbReference>
<proteinExistence type="predicted"/>
<accession>B4VZU2</accession>
<protein>
    <submittedName>
        <fullName evidence="3">Conserved domain protein</fullName>
    </submittedName>
</protein>
<dbReference type="InterPro" id="IPR006626">
    <property type="entry name" value="PbH1"/>
</dbReference>
<dbReference type="HOGENOM" id="CLU_030012_0_0_3"/>
<dbReference type="SMART" id="SM00710">
    <property type="entry name" value="PbH1"/>
    <property type="match status" value="3"/>
</dbReference>
<evidence type="ECO:0000256" key="1">
    <source>
        <dbReference type="SAM" id="MobiDB-lite"/>
    </source>
</evidence>
<evidence type="ECO:0000259" key="2">
    <source>
        <dbReference type="PROSITE" id="PS51724"/>
    </source>
</evidence>
<dbReference type="GO" id="GO:0042834">
    <property type="term" value="F:peptidoglycan binding"/>
    <property type="evidence" value="ECO:0007669"/>
    <property type="project" value="InterPro"/>
</dbReference>
<organism evidence="3 4">
    <name type="scientific">Coleofasciculus chthonoplastes PCC 7420</name>
    <dbReference type="NCBI Taxonomy" id="118168"/>
    <lineage>
        <taxon>Bacteria</taxon>
        <taxon>Bacillati</taxon>
        <taxon>Cyanobacteriota</taxon>
        <taxon>Cyanophyceae</taxon>
        <taxon>Coleofasciculales</taxon>
        <taxon>Coleofasciculaceae</taxon>
        <taxon>Coleofasciculus</taxon>
    </lineage>
</organism>
<name>B4VZU2_9CYAN</name>
<keyword evidence="4" id="KW-1185">Reference proteome</keyword>
<evidence type="ECO:0000313" key="4">
    <source>
        <dbReference type="Proteomes" id="UP000003835"/>
    </source>
</evidence>
<dbReference type="AlphaFoldDB" id="B4VZU2"/>
<dbReference type="EMBL" id="DS989863">
    <property type="protein sequence ID" value="EDX72556.1"/>
    <property type="molecule type" value="Genomic_DNA"/>
</dbReference>
<dbReference type="Pfam" id="PF07602">
    <property type="entry name" value="DUF1565"/>
    <property type="match status" value="1"/>
</dbReference>
<dbReference type="PROSITE" id="PS51257">
    <property type="entry name" value="PROKAR_LIPOPROTEIN"/>
    <property type="match status" value="1"/>
</dbReference>
<feature type="compositionally biased region" description="Low complexity" evidence="1">
    <location>
        <begin position="367"/>
        <end position="381"/>
    </location>
</feature>
<dbReference type="InterPro" id="IPR012334">
    <property type="entry name" value="Pectin_lyas_fold"/>
</dbReference>
<feature type="compositionally biased region" description="Polar residues" evidence="1">
    <location>
        <begin position="256"/>
        <end position="270"/>
    </location>
</feature>
<dbReference type="STRING" id="118168.MC7420_2464"/>
<feature type="compositionally biased region" description="Polar residues" evidence="1">
    <location>
        <begin position="389"/>
        <end position="419"/>
    </location>
</feature>
<dbReference type="PROSITE" id="PS51724">
    <property type="entry name" value="SPOR"/>
    <property type="match status" value="1"/>
</dbReference>
<dbReference type="InterPro" id="IPR011459">
    <property type="entry name" value="DUF1565"/>
</dbReference>
<feature type="region of interest" description="Disordered" evidence="1">
    <location>
        <begin position="329"/>
        <end position="447"/>
    </location>
</feature>
<dbReference type="Gene3D" id="2.160.20.10">
    <property type="entry name" value="Single-stranded right-handed beta-helix, Pectin lyase-like"/>
    <property type="match status" value="1"/>
</dbReference>
<sequence>MVKPYPIQWFHHLRPIRFRIGAIAVVSLSCITLTPLEAVAQLTPNPQRLVVQNQQDTQVLLVNPITGDDINGDGNMDSPFKTIAKALQVAQPNTVIRLTPGIYSSQTGETFPLILPDGVTLQGNPRTRGENIIIQGGGMFESPTASQQNITILAANPATVTGVTITNPNPQGYGLWIESSSPVVVDNTFMENTSAGIVIKGNSAPTIRSNYFYNNGGDGILVAGTLQADVRENVFIDRENATLELSRDREAPLQSADRNSPSNSVESPTNTSIPETESVSEPVETTANPSPTPESVSPIIELETTISELETLPTTFPSDWRNISLSVANPSESTETQPAAGDQTGASSSTSPISAASFPVPSSLQSQPNQTNPTTPAATVPRIIDISVPSPTETAIPDTSTPATSTPEAEMQDTVNAQELPSRDSIPVLSSNNPSATPQEPPPETAPEGRYRVLVAAATDDQQTLVRSLIPGAFRTSYNGKLMMQVGLFSSRENAQEIQNLLQEQGLTVTIETLQD</sequence>
<dbReference type="InterPro" id="IPR022441">
    <property type="entry name" value="Para_beta_helix_rpt-2"/>
</dbReference>
<feature type="domain" description="SPOR" evidence="2">
    <location>
        <begin position="476"/>
        <end position="516"/>
    </location>
</feature>
<feature type="region of interest" description="Disordered" evidence="1">
    <location>
        <begin position="246"/>
        <end position="297"/>
    </location>
</feature>
<dbReference type="Proteomes" id="UP000003835">
    <property type="component" value="Unassembled WGS sequence"/>
</dbReference>
<gene>
    <name evidence="3" type="ORF">MC7420_2464</name>
</gene>
<dbReference type="InterPro" id="IPR007730">
    <property type="entry name" value="SPOR-like_dom"/>
</dbReference>
<evidence type="ECO:0000313" key="3">
    <source>
        <dbReference type="EMBL" id="EDX72556.1"/>
    </source>
</evidence>
<feature type="compositionally biased region" description="Low complexity" evidence="1">
    <location>
        <begin position="271"/>
        <end position="286"/>
    </location>
</feature>
<dbReference type="OrthoDB" id="9759810at2"/>
<dbReference type="NCBIfam" id="TIGR03804">
    <property type="entry name" value="para_beta_helix"/>
    <property type="match status" value="1"/>
</dbReference>
<reference evidence="3 4" key="1">
    <citation type="submission" date="2008-07" db="EMBL/GenBank/DDBJ databases">
        <authorList>
            <person name="Tandeau de Marsac N."/>
            <person name="Ferriera S."/>
            <person name="Johnson J."/>
            <person name="Kravitz S."/>
            <person name="Beeson K."/>
            <person name="Sutton G."/>
            <person name="Rogers Y.-H."/>
            <person name="Friedman R."/>
            <person name="Frazier M."/>
            <person name="Venter J.C."/>
        </authorList>
    </citation>
    <scope>NUCLEOTIDE SEQUENCE [LARGE SCALE GENOMIC DNA]</scope>
    <source>
        <strain evidence="3 4">PCC 7420</strain>
    </source>
</reference>
<feature type="compositionally biased region" description="Low complexity" evidence="1">
    <location>
        <begin position="346"/>
        <end position="357"/>
    </location>
</feature>
<dbReference type="InterPro" id="IPR011050">
    <property type="entry name" value="Pectin_lyase_fold/virulence"/>
</dbReference>
<dbReference type="SUPFAM" id="SSF51126">
    <property type="entry name" value="Pectin lyase-like"/>
    <property type="match status" value="1"/>
</dbReference>